<dbReference type="Pfam" id="PF12158">
    <property type="entry name" value="DUF3592"/>
    <property type="match status" value="1"/>
</dbReference>
<comment type="caution">
    <text evidence="3">The sequence shown here is derived from an EMBL/GenBank/DDBJ whole genome shotgun (WGS) entry which is preliminary data.</text>
</comment>
<name>A0A5E4LNH4_9ARCH</name>
<accession>A0A5E4LNH4</accession>
<dbReference type="InterPro" id="IPR021994">
    <property type="entry name" value="DUF3592"/>
</dbReference>
<dbReference type="Proteomes" id="UP000789941">
    <property type="component" value="Unassembled WGS sequence"/>
</dbReference>
<feature type="transmembrane region" description="Helical" evidence="1">
    <location>
        <begin position="6"/>
        <end position="26"/>
    </location>
</feature>
<feature type="transmembrane region" description="Helical" evidence="1">
    <location>
        <begin position="124"/>
        <end position="147"/>
    </location>
</feature>
<organism evidence="3 4">
    <name type="scientific">Candidatus Bilamarchaeum dharawalense</name>
    <dbReference type="NCBI Taxonomy" id="2885759"/>
    <lineage>
        <taxon>Archaea</taxon>
        <taxon>Candidatus Micrarchaeota</taxon>
        <taxon>Candidatus Micrarchaeia</taxon>
        <taxon>Candidatus Anstonellales</taxon>
        <taxon>Candidatus Bilamarchaeaceae</taxon>
        <taxon>Candidatus Bilamarchaeum</taxon>
    </lineage>
</organism>
<gene>
    <name evidence="3" type="ORF">LFW2832_00066</name>
</gene>
<dbReference type="EMBL" id="CABMJJ010000001">
    <property type="protein sequence ID" value="VVC02543.1"/>
    <property type="molecule type" value="Genomic_DNA"/>
</dbReference>
<dbReference type="AlphaFoldDB" id="A0A5E4LNH4"/>
<keyword evidence="1" id="KW-1133">Transmembrane helix</keyword>
<keyword evidence="1" id="KW-0812">Transmembrane</keyword>
<evidence type="ECO:0000256" key="1">
    <source>
        <dbReference type="SAM" id="Phobius"/>
    </source>
</evidence>
<keyword evidence="1" id="KW-0472">Membrane</keyword>
<sequence length="148" mass="16593">MASNYGSLLMVFVGLIFFVIGGYWIVSDILIQKNWRLASAQITFSDYTSDYDSDGSSYWPDIQYTYTFNSNSYSGDCCSTAMDNPDDAEKFTKSNYAGKTVKIYVNPSNPSESRLKDDLHPFSILNVFFAAFGAIFIIVGFAAFFTIK</sequence>
<evidence type="ECO:0000259" key="2">
    <source>
        <dbReference type="Pfam" id="PF12158"/>
    </source>
</evidence>
<protein>
    <recommendedName>
        <fullName evidence="2">DUF3592 domain-containing protein</fullName>
    </recommendedName>
</protein>
<reference evidence="3 4" key="1">
    <citation type="submission" date="2019-08" db="EMBL/GenBank/DDBJ databases">
        <authorList>
            <person name="Vazquez-Campos X."/>
        </authorList>
    </citation>
    <scope>NUCLEOTIDE SEQUENCE [LARGE SCALE GENOMIC DNA]</scope>
    <source>
        <strain evidence="3">LFW-283_2</strain>
    </source>
</reference>
<evidence type="ECO:0000313" key="4">
    <source>
        <dbReference type="Proteomes" id="UP000789941"/>
    </source>
</evidence>
<feature type="domain" description="DUF3592" evidence="2">
    <location>
        <begin position="42"/>
        <end position="119"/>
    </location>
</feature>
<proteinExistence type="predicted"/>
<evidence type="ECO:0000313" key="3">
    <source>
        <dbReference type="EMBL" id="VVC02543.1"/>
    </source>
</evidence>